<dbReference type="Proteomes" id="UP001157502">
    <property type="component" value="Chromosome 2"/>
</dbReference>
<organism evidence="1 2">
    <name type="scientific">Dallia pectoralis</name>
    <name type="common">Alaska blackfish</name>
    <dbReference type="NCBI Taxonomy" id="75939"/>
    <lineage>
        <taxon>Eukaryota</taxon>
        <taxon>Metazoa</taxon>
        <taxon>Chordata</taxon>
        <taxon>Craniata</taxon>
        <taxon>Vertebrata</taxon>
        <taxon>Euteleostomi</taxon>
        <taxon>Actinopterygii</taxon>
        <taxon>Neopterygii</taxon>
        <taxon>Teleostei</taxon>
        <taxon>Protacanthopterygii</taxon>
        <taxon>Esociformes</taxon>
        <taxon>Umbridae</taxon>
        <taxon>Dallia</taxon>
    </lineage>
</organism>
<dbReference type="EMBL" id="CM055729">
    <property type="protein sequence ID" value="KAJ8014830.1"/>
    <property type="molecule type" value="Genomic_DNA"/>
</dbReference>
<name>A0ACC2HGP8_DALPE</name>
<proteinExistence type="predicted"/>
<evidence type="ECO:0000313" key="1">
    <source>
        <dbReference type="EMBL" id="KAJ8014830.1"/>
    </source>
</evidence>
<keyword evidence="2" id="KW-1185">Reference proteome</keyword>
<comment type="caution">
    <text evidence="1">The sequence shown here is derived from an EMBL/GenBank/DDBJ whole genome shotgun (WGS) entry which is preliminary data.</text>
</comment>
<sequence>MSTKFSRPLPFPALRQSLGPEPLFSSGRLPALEPPLGPAEEDLARSLPPSGWPPTSQQPCLVVPFG</sequence>
<protein>
    <submittedName>
        <fullName evidence="1">Uncharacterized protein</fullName>
    </submittedName>
</protein>
<gene>
    <name evidence="1" type="ORF">DPEC_G00019820</name>
</gene>
<reference evidence="1" key="1">
    <citation type="submission" date="2021-05" db="EMBL/GenBank/DDBJ databases">
        <authorList>
            <person name="Pan Q."/>
            <person name="Jouanno E."/>
            <person name="Zahm M."/>
            <person name="Klopp C."/>
            <person name="Cabau C."/>
            <person name="Louis A."/>
            <person name="Berthelot C."/>
            <person name="Parey E."/>
            <person name="Roest Crollius H."/>
            <person name="Montfort J."/>
            <person name="Robinson-Rechavi M."/>
            <person name="Bouchez O."/>
            <person name="Lampietro C."/>
            <person name="Lopez Roques C."/>
            <person name="Donnadieu C."/>
            <person name="Postlethwait J."/>
            <person name="Bobe J."/>
            <person name="Dillon D."/>
            <person name="Chandos A."/>
            <person name="von Hippel F."/>
            <person name="Guiguen Y."/>
        </authorList>
    </citation>
    <scope>NUCLEOTIDE SEQUENCE</scope>
    <source>
        <strain evidence="1">YG-Jan2019</strain>
    </source>
</reference>
<evidence type="ECO:0000313" key="2">
    <source>
        <dbReference type="Proteomes" id="UP001157502"/>
    </source>
</evidence>
<accession>A0ACC2HGP8</accession>